<dbReference type="Proteomes" id="UP000593571">
    <property type="component" value="Unassembled WGS sequence"/>
</dbReference>
<organism evidence="2 3">
    <name type="scientific">Rousettus aegyptiacus</name>
    <name type="common">Egyptian fruit bat</name>
    <name type="synonym">Pteropus aegyptiacus</name>
    <dbReference type="NCBI Taxonomy" id="9407"/>
    <lineage>
        <taxon>Eukaryota</taxon>
        <taxon>Metazoa</taxon>
        <taxon>Chordata</taxon>
        <taxon>Craniata</taxon>
        <taxon>Vertebrata</taxon>
        <taxon>Euteleostomi</taxon>
        <taxon>Mammalia</taxon>
        <taxon>Eutheria</taxon>
        <taxon>Laurasiatheria</taxon>
        <taxon>Chiroptera</taxon>
        <taxon>Yinpterochiroptera</taxon>
        <taxon>Pteropodoidea</taxon>
        <taxon>Pteropodidae</taxon>
        <taxon>Rousettinae</taxon>
        <taxon>Rousettus</taxon>
    </lineage>
</organism>
<dbReference type="AlphaFoldDB" id="A0A7J8DYA6"/>
<feature type="region of interest" description="Disordered" evidence="1">
    <location>
        <begin position="1"/>
        <end position="158"/>
    </location>
</feature>
<proteinExistence type="predicted"/>
<feature type="compositionally biased region" description="Basic and acidic residues" evidence="1">
    <location>
        <begin position="149"/>
        <end position="158"/>
    </location>
</feature>
<feature type="compositionally biased region" description="Polar residues" evidence="1">
    <location>
        <begin position="131"/>
        <end position="140"/>
    </location>
</feature>
<sequence length="158" mass="17072">MGTTASGPPALRRQQVLSLPPRRKRWKEALRGSPRPGNGNGGRRLVGAPAPRPSVTSWPRARSGKPRWRAERSGPLGQSPLPDSPFACRSRSGPPFPKKRPSAVAASARGLQQPGAQTDVGLKRAHRLATVIQTKSSGTNKAPWHRNPAQKEHFCKSC</sequence>
<keyword evidence="3" id="KW-1185">Reference proteome</keyword>
<evidence type="ECO:0000313" key="2">
    <source>
        <dbReference type="EMBL" id="KAF6427999.1"/>
    </source>
</evidence>
<protein>
    <submittedName>
        <fullName evidence="2">Uncharacterized protein</fullName>
    </submittedName>
</protein>
<accession>A0A7J8DYA6</accession>
<comment type="caution">
    <text evidence="2">The sequence shown here is derived from an EMBL/GenBank/DDBJ whole genome shotgun (WGS) entry which is preliminary data.</text>
</comment>
<gene>
    <name evidence="2" type="ORF">HJG63_008452</name>
</gene>
<name>A0A7J8DYA6_ROUAE</name>
<evidence type="ECO:0000313" key="3">
    <source>
        <dbReference type="Proteomes" id="UP000593571"/>
    </source>
</evidence>
<reference evidence="2 3" key="1">
    <citation type="journal article" date="2020" name="Nature">
        <title>Six reference-quality genomes reveal evolution of bat adaptations.</title>
        <authorList>
            <person name="Jebb D."/>
            <person name="Huang Z."/>
            <person name="Pippel M."/>
            <person name="Hughes G.M."/>
            <person name="Lavrichenko K."/>
            <person name="Devanna P."/>
            <person name="Winkler S."/>
            <person name="Jermiin L.S."/>
            <person name="Skirmuntt E.C."/>
            <person name="Katzourakis A."/>
            <person name="Burkitt-Gray L."/>
            <person name="Ray D.A."/>
            <person name="Sullivan K.A.M."/>
            <person name="Roscito J.G."/>
            <person name="Kirilenko B.M."/>
            <person name="Davalos L.M."/>
            <person name="Corthals A.P."/>
            <person name="Power M.L."/>
            <person name="Jones G."/>
            <person name="Ransome R.D."/>
            <person name="Dechmann D.K.N."/>
            <person name="Locatelli A.G."/>
            <person name="Puechmaille S.J."/>
            <person name="Fedrigo O."/>
            <person name="Jarvis E.D."/>
            <person name="Hiller M."/>
            <person name="Vernes S.C."/>
            <person name="Myers E.W."/>
            <person name="Teeling E.C."/>
        </authorList>
    </citation>
    <scope>NUCLEOTIDE SEQUENCE [LARGE SCALE GENOMIC DNA]</scope>
    <source>
        <strain evidence="2">MRouAeg1</strain>
        <tissue evidence="2">Muscle</tissue>
    </source>
</reference>
<evidence type="ECO:0000256" key="1">
    <source>
        <dbReference type="SAM" id="MobiDB-lite"/>
    </source>
</evidence>
<dbReference type="EMBL" id="JACASE010000011">
    <property type="protein sequence ID" value="KAF6427999.1"/>
    <property type="molecule type" value="Genomic_DNA"/>
</dbReference>